<dbReference type="Pfam" id="PF00345">
    <property type="entry name" value="PapD_N"/>
    <property type="match status" value="1"/>
</dbReference>
<dbReference type="InterPro" id="IPR008962">
    <property type="entry name" value="PapD-like_sf"/>
</dbReference>
<evidence type="ECO:0000256" key="4">
    <source>
        <dbReference type="ARBA" id="ARBA00022729"/>
    </source>
</evidence>
<keyword evidence="13" id="KW-1185">Reference proteome</keyword>
<comment type="subcellular location">
    <subcellularLocation>
        <location evidence="1 8">Periplasm</location>
    </subcellularLocation>
</comment>
<dbReference type="RefSeq" id="WP_212813101.1">
    <property type="nucleotide sequence ID" value="NZ_AP024329.1"/>
</dbReference>
<feature type="signal peptide" evidence="9">
    <location>
        <begin position="1"/>
        <end position="30"/>
    </location>
</feature>
<feature type="domain" description="Pili assembly chaperone C-terminal" evidence="11">
    <location>
        <begin position="180"/>
        <end position="244"/>
    </location>
</feature>
<gene>
    <name evidence="12" type="ORF">ERHA53_32370</name>
</gene>
<organism evidence="12 13">
    <name type="scientific">Erwinia rhapontici</name>
    <name type="common">Pectobacterium rhapontici</name>
    <dbReference type="NCBI Taxonomy" id="55212"/>
    <lineage>
        <taxon>Bacteria</taxon>
        <taxon>Pseudomonadati</taxon>
        <taxon>Pseudomonadota</taxon>
        <taxon>Gammaproteobacteria</taxon>
        <taxon>Enterobacterales</taxon>
        <taxon>Erwiniaceae</taxon>
        <taxon>Erwinia</taxon>
    </lineage>
</organism>
<keyword evidence="7" id="KW-0393">Immunoglobulin domain</keyword>
<feature type="domain" description="Pili assembly chaperone N-terminal" evidence="10">
    <location>
        <begin position="32"/>
        <end position="153"/>
    </location>
</feature>
<comment type="similarity">
    <text evidence="2 8">Belongs to the periplasmic pilus chaperone family.</text>
</comment>
<keyword evidence="6 8" id="KW-0143">Chaperone</keyword>
<feature type="chain" id="PRO_5045351081" evidence="9">
    <location>
        <begin position="31"/>
        <end position="250"/>
    </location>
</feature>
<dbReference type="PRINTS" id="PR00969">
    <property type="entry name" value="CHAPERONPILI"/>
</dbReference>
<dbReference type="InterPro" id="IPR016148">
    <property type="entry name" value="Pili_assmbl_chaperone_C"/>
</dbReference>
<name>A0ABN6DMQ5_ERWRD</name>
<dbReference type="InterPro" id="IPR013783">
    <property type="entry name" value="Ig-like_fold"/>
</dbReference>
<keyword evidence="3" id="KW-1029">Fimbrium biogenesis</keyword>
<dbReference type="InterPro" id="IPR036316">
    <property type="entry name" value="Pili_assmbl_chap_C_dom_sf"/>
</dbReference>
<evidence type="ECO:0000259" key="11">
    <source>
        <dbReference type="Pfam" id="PF02753"/>
    </source>
</evidence>
<evidence type="ECO:0000256" key="6">
    <source>
        <dbReference type="ARBA" id="ARBA00023186"/>
    </source>
</evidence>
<evidence type="ECO:0000313" key="12">
    <source>
        <dbReference type="EMBL" id="BCQ35894.1"/>
    </source>
</evidence>
<proteinExistence type="inferred from homology"/>
<keyword evidence="4 9" id="KW-0732">Signal</keyword>
<evidence type="ECO:0000256" key="2">
    <source>
        <dbReference type="ARBA" id="ARBA00007399"/>
    </source>
</evidence>
<dbReference type="SUPFAM" id="SSF49354">
    <property type="entry name" value="PapD-like"/>
    <property type="match status" value="1"/>
</dbReference>
<evidence type="ECO:0000256" key="5">
    <source>
        <dbReference type="ARBA" id="ARBA00022764"/>
    </source>
</evidence>
<dbReference type="Proteomes" id="UP000677515">
    <property type="component" value="Chromosome"/>
</dbReference>
<reference evidence="12 13" key="1">
    <citation type="submission" date="2021-01" db="EMBL/GenBank/DDBJ databases">
        <title>Complete genome sequence of Erwinia rhapontici MAFF 311153.</title>
        <authorList>
            <person name="Morohoshi T."/>
            <person name="Someya N."/>
        </authorList>
    </citation>
    <scope>NUCLEOTIDE SEQUENCE [LARGE SCALE GENOMIC DNA]</scope>
    <source>
        <strain evidence="12 13">MAFF 311153</strain>
    </source>
</reference>
<protein>
    <submittedName>
        <fullName evidence="12">Fimbria-related chaperone</fullName>
    </submittedName>
</protein>
<evidence type="ECO:0000256" key="8">
    <source>
        <dbReference type="RuleBase" id="RU003918"/>
    </source>
</evidence>
<dbReference type="SUPFAM" id="SSF49584">
    <property type="entry name" value="Periplasmic chaperone C-domain"/>
    <property type="match status" value="1"/>
</dbReference>
<dbReference type="Gene3D" id="2.60.40.10">
    <property type="entry name" value="Immunoglobulins"/>
    <property type="match status" value="2"/>
</dbReference>
<evidence type="ECO:0000256" key="7">
    <source>
        <dbReference type="ARBA" id="ARBA00023319"/>
    </source>
</evidence>
<accession>A0ABN6DMQ5</accession>
<dbReference type="EMBL" id="AP024329">
    <property type="protein sequence ID" value="BCQ35894.1"/>
    <property type="molecule type" value="Genomic_DNA"/>
</dbReference>
<dbReference type="PANTHER" id="PTHR30251">
    <property type="entry name" value="PILUS ASSEMBLY CHAPERONE"/>
    <property type="match status" value="1"/>
</dbReference>
<dbReference type="InterPro" id="IPR001829">
    <property type="entry name" value="Pili_assmbl_chaperone_bac"/>
</dbReference>
<evidence type="ECO:0000256" key="9">
    <source>
        <dbReference type="SAM" id="SignalP"/>
    </source>
</evidence>
<dbReference type="InterPro" id="IPR018046">
    <property type="entry name" value="Pili_assmbl_chaperone_CS"/>
</dbReference>
<dbReference type="PANTHER" id="PTHR30251:SF2">
    <property type="entry name" value="FIMBRIAL CHAPERONE YADV-RELATED"/>
    <property type="match status" value="1"/>
</dbReference>
<dbReference type="PROSITE" id="PS00635">
    <property type="entry name" value="PILI_CHAPERONE"/>
    <property type="match status" value="1"/>
</dbReference>
<sequence length="250" mass="27858">MSVVSDMSLSAWKYLSFYLVASLLSQQANANVIINGTRVIYPQQKNEVNIHLSNDSDKPALVQSWIDNGDENAALDKISVPFVLTPPIVRIEPNSGQTLRITWTGTALPQDKESIFWLNILDIPPKSATAINADILQMAIRSRLKIFFRPPALNANGANQAFHDLQWQRSTSAPGTVLRVNNPSAYFINVSNVKIETRRQEIKSLNGEMIAPKSSAEFRFTALPEKIENAALRYEVINDYGSITTVKNTQ</sequence>
<evidence type="ECO:0000313" key="13">
    <source>
        <dbReference type="Proteomes" id="UP000677515"/>
    </source>
</evidence>
<dbReference type="Pfam" id="PF02753">
    <property type="entry name" value="PapD_C"/>
    <property type="match status" value="1"/>
</dbReference>
<evidence type="ECO:0000259" key="10">
    <source>
        <dbReference type="Pfam" id="PF00345"/>
    </source>
</evidence>
<evidence type="ECO:0000256" key="1">
    <source>
        <dbReference type="ARBA" id="ARBA00004418"/>
    </source>
</evidence>
<dbReference type="InterPro" id="IPR016147">
    <property type="entry name" value="Pili_assmbl_chaperone_N"/>
</dbReference>
<evidence type="ECO:0000256" key="3">
    <source>
        <dbReference type="ARBA" id="ARBA00022558"/>
    </source>
</evidence>
<dbReference type="InterPro" id="IPR050643">
    <property type="entry name" value="Periplasmic_pilus_chap"/>
</dbReference>
<keyword evidence="5" id="KW-0574">Periplasm</keyword>